<dbReference type="SMART" id="SM01340">
    <property type="entry name" value="DNA_mis_repair"/>
    <property type="match status" value="1"/>
</dbReference>
<dbReference type="InterPro" id="IPR037198">
    <property type="entry name" value="MutL_C_sf"/>
</dbReference>
<dbReference type="Pfam" id="PF13589">
    <property type="entry name" value="HATPase_c_3"/>
    <property type="match status" value="1"/>
</dbReference>
<dbReference type="CDD" id="cd16926">
    <property type="entry name" value="HATPase_MutL-MLH-PMS-like"/>
    <property type="match status" value="1"/>
</dbReference>
<dbReference type="InterPro" id="IPR013507">
    <property type="entry name" value="DNA_mismatch_S5_2-like"/>
</dbReference>
<dbReference type="InterPro" id="IPR042121">
    <property type="entry name" value="MutL_C_regsub"/>
</dbReference>
<evidence type="ECO:0000256" key="2">
    <source>
        <dbReference type="ARBA" id="ARBA00022763"/>
    </source>
</evidence>
<dbReference type="AlphaFoldDB" id="A0A3B0V3V7"/>
<dbReference type="InterPro" id="IPR036890">
    <property type="entry name" value="HATPase_C_sf"/>
</dbReference>
<evidence type="ECO:0000259" key="4">
    <source>
        <dbReference type="SMART" id="SM00853"/>
    </source>
</evidence>
<protein>
    <submittedName>
        <fullName evidence="6">DNA mismatch repair protein MutL</fullName>
    </submittedName>
</protein>
<dbReference type="HAMAP" id="MF_00149">
    <property type="entry name" value="DNA_mis_repair"/>
    <property type="match status" value="1"/>
</dbReference>
<dbReference type="SUPFAM" id="SSF54211">
    <property type="entry name" value="Ribosomal protein S5 domain 2-like"/>
    <property type="match status" value="1"/>
</dbReference>
<dbReference type="Pfam" id="PF08676">
    <property type="entry name" value="MutL_C"/>
    <property type="match status" value="1"/>
</dbReference>
<dbReference type="EMBL" id="UOEX01000240">
    <property type="protein sequence ID" value="VAW38238.1"/>
    <property type="molecule type" value="Genomic_DNA"/>
</dbReference>
<dbReference type="Gene3D" id="3.30.1540.20">
    <property type="entry name" value="MutL, C-terminal domain, dimerisation subdomain"/>
    <property type="match status" value="1"/>
</dbReference>
<feature type="domain" description="MutL C-terminal dimerisation" evidence="4">
    <location>
        <begin position="438"/>
        <end position="581"/>
    </location>
</feature>
<dbReference type="SUPFAM" id="SSF55874">
    <property type="entry name" value="ATPase domain of HSP90 chaperone/DNA topoisomerase II/histidine kinase"/>
    <property type="match status" value="1"/>
</dbReference>
<dbReference type="InterPro" id="IPR038973">
    <property type="entry name" value="MutL/Mlh/Pms-like"/>
</dbReference>
<evidence type="ECO:0000256" key="1">
    <source>
        <dbReference type="ARBA" id="ARBA00006082"/>
    </source>
</evidence>
<dbReference type="GO" id="GO:0032300">
    <property type="term" value="C:mismatch repair complex"/>
    <property type="evidence" value="ECO:0007669"/>
    <property type="project" value="InterPro"/>
</dbReference>
<dbReference type="InterPro" id="IPR002099">
    <property type="entry name" value="MutL/Mlh/PMS"/>
</dbReference>
<feature type="domain" description="DNA mismatch repair protein S5" evidence="5">
    <location>
        <begin position="208"/>
        <end position="327"/>
    </location>
</feature>
<dbReference type="FunFam" id="3.30.565.10:FF:000003">
    <property type="entry name" value="DNA mismatch repair endonuclease MutL"/>
    <property type="match status" value="1"/>
</dbReference>
<gene>
    <name evidence="6" type="ORF">MNBD_DELTA03-940</name>
</gene>
<dbReference type="GO" id="GO:0030983">
    <property type="term" value="F:mismatched DNA binding"/>
    <property type="evidence" value="ECO:0007669"/>
    <property type="project" value="InterPro"/>
</dbReference>
<dbReference type="GO" id="GO:0140664">
    <property type="term" value="F:ATP-dependent DNA damage sensor activity"/>
    <property type="evidence" value="ECO:0007669"/>
    <property type="project" value="InterPro"/>
</dbReference>
<dbReference type="InterPro" id="IPR020568">
    <property type="entry name" value="Ribosomal_Su5_D2-typ_SF"/>
</dbReference>
<dbReference type="Gene3D" id="3.30.1370.100">
    <property type="entry name" value="MutL, C-terminal domain, regulatory subdomain"/>
    <property type="match status" value="1"/>
</dbReference>
<reference evidence="6" key="1">
    <citation type="submission" date="2018-06" db="EMBL/GenBank/DDBJ databases">
        <authorList>
            <person name="Zhirakovskaya E."/>
        </authorList>
    </citation>
    <scope>NUCLEOTIDE SEQUENCE</scope>
</reference>
<keyword evidence="3" id="KW-0234">DNA repair</keyword>
<evidence type="ECO:0000259" key="5">
    <source>
        <dbReference type="SMART" id="SM01340"/>
    </source>
</evidence>
<dbReference type="InterPro" id="IPR042120">
    <property type="entry name" value="MutL_C_dimsub"/>
</dbReference>
<evidence type="ECO:0000313" key="6">
    <source>
        <dbReference type="EMBL" id="VAW38238.1"/>
    </source>
</evidence>
<dbReference type="GO" id="GO:0006298">
    <property type="term" value="P:mismatch repair"/>
    <property type="evidence" value="ECO:0007669"/>
    <property type="project" value="InterPro"/>
</dbReference>
<comment type="similarity">
    <text evidence="1">Belongs to the DNA mismatch repair MutL/HexB family.</text>
</comment>
<dbReference type="InterPro" id="IPR014790">
    <property type="entry name" value="MutL_C"/>
</dbReference>
<sequence length="624" mass="68463">MSLIRILPENLANQIAAGEVVERPASVVKELVENSIDAGAKNIAVEIEGAGCGLIRVIDDGMGMDEDDMLLSLERHATSKLRDASELTAINTLGFRGEAIPSIASVSKLIITSRRAAAPLGSRLESRFGKLIKVHEMGAAPGTVLEIRNLFANVPARRKFLKSTATETAHIDEAVRSYALIHNEIGFSLQVKGRRFFDLVPGSGEERVRRALGLRDVELLTLPGKRQETEIRVGGYLLLPEEETARSARLWLFVNGRVVKDRMLAHAAAEGMRDFLMKGRRPAGVLFIDLPPTGVDVNVHPAKQEIRFQHSNQVHGAVVAAVHLALKRRQDELRNKIFKPRDNAALETGEPFARECSQGPELKRQDESAVRGELSVSKAVESIPAAVSPIRAEEEAGEYQADGVLSGPEFEPGGAGYAEDMLFEVPAGSDSLPPGVCYAGQFMETYLLFEFSKGLLVIDQHAAQERLLFEDLKHSYQRRALANQCLMFPEMVEVAISDMQILEQYSAEISRLGLEIDYFGGSNFVIKAVPALLAHLSPMDILRDVLARFEDAGNAQGPRGGMEAVLAGMACKAAVKAGQRLSRLEAEHLLIRMMTAGVFSHCPHGRPVVKIFSCRDIKKWFHRT</sequence>
<dbReference type="NCBIfam" id="TIGR00585">
    <property type="entry name" value="mutl"/>
    <property type="match status" value="1"/>
</dbReference>
<evidence type="ECO:0000256" key="3">
    <source>
        <dbReference type="ARBA" id="ARBA00023204"/>
    </source>
</evidence>
<dbReference type="PANTHER" id="PTHR10073:SF12">
    <property type="entry name" value="DNA MISMATCH REPAIR PROTEIN MLH1"/>
    <property type="match status" value="1"/>
</dbReference>
<name>A0A3B0V3V7_9ZZZZ</name>
<dbReference type="SUPFAM" id="SSF118116">
    <property type="entry name" value="DNA mismatch repair protein MutL"/>
    <property type="match status" value="1"/>
</dbReference>
<dbReference type="SMART" id="SM00853">
    <property type="entry name" value="MutL_C"/>
    <property type="match status" value="1"/>
</dbReference>
<dbReference type="PANTHER" id="PTHR10073">
    <property type="entry name" value="DNA MISMATCH REPAIR PROTEIN MLH, PMS, MUTL"/>
    <property type="match status" value="1"/>
</dbReference>
<dbReference type="Pfam" id="PF01119">
    <property type="entry name" value="DNA_mis_repair"/>
    <property type="match status" value="1"/>
</dbReference>
<dbReference type="GO" id="GO:0005524">
    <property type="term" value="F:ATP binding"/>
    <property type="evidence" value="ECO:0007669"/>
    <property type="project" value="InterPro"/>
</dbReference>
<keyword evidence="2" id="KW-0227">DNA damage</keyword>
<dbReference type="InterPro" id="IPR014721">
    <property type="entry name" value="Ribsml_uS5_D2-typ_fold_subgr"/>
</dbReference>
<dbReference type="Gene3D" id="3.30.565.10">
    <property type="entry name" value="Histidine kinase-like ATPase, C-terminal domain"/>
    <property type="match status" value="1"/>
</dbReference>
<dbReference type="CDD" id="cd00782">
    <property type="entry name" value="MutL_Trans"/>
    <property type="match status" value="1"/>
</dbReference>
<accession>A0A3B0V3V7</accession>
<dbReference type="Gene3D" id="3.30.230.10">
    <property type="match status" value="1"/>
</dbReference>
<proteinExistence type="inferred from homology"/>
<dbReference type="GO" id="GO:0016887">
    <property type="term" value="F:ATP hydrolysis activity"/>
    <property type="evidence" value="ECO:0007669"/>
    <property type="project" value="InterPro"/>
</dbReference>
<dbReference type="InterPro" id="IPR020667">
    <property type="entry name" value="DNA_mismatch_repair_MutL"/>
</dbReference>
<organism evidence="6">
    <name type="scientific">hydrothermal vent metagenome</name>
    <dbReference type="NCBI Taxonomy" id="652676"/>
    <lineage>
        <taxon>unclassified sequences</taxon>
        <taxon>metagenomes</taxon>
        <taxon>ecological metagenomes</taxon>
    </lineage>
</organism>